<dbReference type="EMBL" id="JAKROA010000012">
    <property type="protein sequence ID" value="KAL5104532.1"/>
    <property type="molecule type" value="Genomic_DNA"/>
</dbReference>
<evidence type="ECO:0000259" key="3">
    <source>
        <dbReference type="PROSITE" id="PS50004"/>
    </source>
</evidence>
<dbReference type="Proteomes" id="UP001651158">
    <property type="component" value="Unassembled WGS sequence"/>
</dbReference>
<reference evidence="4 5" key="1">
    <citation type="journal article" date="2022" name="Front. Cell. Infect. Microbiol.">
        <title>The Genomes of Two Strains of Taenia crassiceps the Animal Model for the Study of Human Cysticercosis.</title>
        <authorList>
            <person name="Bobes R.J."/>
            <person name="Estrada K."/>
            <person name="Rios-Valencia D.G."/>
            <person name="Calderon-Gallegos A."/>
            <person name="de la Torre P."/>
            <person name="Carrero J.C."/>
            <person name="Sanchez-Flores A."/>
            <person name="Laclette J.P."/>
        </authorList>
    </citation>
    <scope>NUCLEOTIDE SEQUENCE [LARGE SCALE GENOMIC DNA]</scope>
    <source>
        <strain evidence="4">WFUcys</strain>
    </source>
</reference>
<accession>A0ABR4Q4H5</accession>
<dbReference type="PANTHER" id="PTHR10024:SF369">
    <property type="entry name" value="FI18813P1"/>
    <property type="match status" value="1"/>
</dbReference>
<dbReference type="Pfam" id="PF00168">
    <property type="entry name" value="C2"/>
    <property type="match status" value="2"/>
</dbReference>
<comment type="caution">
    <text evidence="4">The sequence shown here is derived from an EMBL/GenBank/DDBJ whole genome shotgun (WGS) entry which is preliminary data.</text>
</comment>
<feature type="domain" description="C2" evidence="3">
    <location>
        <begin position="260"/>
        <end position="391"/>
    </location>
</feature>
<keyword evidence="2" id="KW-0472">Membrane</keyword>
<dbReference type="InterPro" id="IPR000008">
    <property type="entry name" value="C2_dom"/>
</dbReference>
<protein>
    <submittedName>
        <fullName evidence="4">Synaptotagmin-11</fullName>
    </submittedName>
</protein>
<keyword evidence="2" id="KW-1133">Transmembrane helix</keyword>
<proteinExistence type="predicted"/>
<dbReference type="InterPro" id="IPR035892">
    <property type="entry name" value="C2_domain_sf"/>
</dbReference>
<name>A0ABR4Q4H5_9CEST</name>
<feature type="domain" description="C2" evidence="3">
    <location>
        <begin position="124"/>
        <end position="247"/>
    </location>
</feature>
<dbReference type="PROSITE" id="PS50004">
    <property type="entry name" value="C2"/>
    <property type="match status" value="2"/>
</dbReference>
<organism evidence="4 5">
    <name type="scientific">Taenia crassiceps</name>
    <dbReference type="NCBI Taxonomy" id="6207"/>
    <lineage>
        <taxon>Eukaryota</taxon>
        <taxon>Metazoa</taxon>
        <taxon>Spiralia</taxon>
        <taxon>Lophotrochozoa</taxon>
        <taxon>Platyhelminthes</taxon>
        <taxon>Cestoda</taxon>
        <taxon>Eucestoda</taxon>
        <taxon>Cyclophyllidea</taxon>
        <taxon>Taeniidae</taxon>
        <taxon>Taenia</taxon>
    </lineage>
</organism>
<dbReference type="SMART" id="SM00239">
    <property type="entry name" value="C2"/>
    <property type="match status" value="2"/>
</dbReference>
<evidence type="ECO:0000256" key="1">
    <source>
        <dbReference type="SAM" id="MobiDB-lite"/>
    </source>
</evidence>
<feature type="transmembrane region" description="Helical" evidence="2">
    <location>
        <begin position="22"/>
        <end position="45"/>
    </location>
</feature>
<dbReference type="SUPFAM" id="SSF49562">
    <property type="entry name" value="C2 domain (Calcium/lipid-binding domain, CaLB)"/>
    <property type="match status" value="2"/>
</dbReference>
<dbReference type="Gene3D" id="2.60.40.150">
    <property type="entry name" value="C2 domain"/>
    <property type="match status" value="2"/>
</dbReference>
<keyword evidence="5" id="KW-1185">Reference proteome</keyword>
<evidence type="ECO:0000313" key="5">
    <source>
        <dbReference type="Proteomes" id="UP001651158"/>
    </source>
</evidence>
<gene>
    <name evidence="4" type="ORF">TcWFU_009116</name>
</gene>
<feature type="region of interest" description="Disordered" evidence="1">
    <location>
        <begin position="78"/>
        <end position="112"/>
    </location>
</feature>
<sequence length="426" mass="48277">MKQIDKDRLGAPESVLMKHPGATAAFIVAFTFLVLAVGITAYILVRRHRKISRGRWEISKREVHRTLNLGKEQLLDEPHSYTQSWSGPSGAGNDLNPFRHLPSPDKPISEKDVHAPTTNHIIKGIGRLQFTVAYDSSVQELQVSILRCVELQQLDSSLNTVDSYVKLELLPEKRHRVKTRVVRGSNNPFFGEAFTMDKVPLSLLKAGSLHFIVVGFDRHSRDSVIGEVVCPLSDLELNLTKEVTVTRDILKRKFSPSDKNRGFLLISLCYLPAANRLTAVVLKAEGLPKVDLADSSGNPYVKLYFMENDRRIAKKKTHVKKRTSNPVFNEAFALEVPPNAKLEDIRLEFRLVNWERDSPSRSLRLLVRLVRVAQGPYSKPENCQRILVNWQTTQCIWPERSITFLIKNGLLRRLTSDSVECVKGDE</sequence>
<keyword evidence="2" id="KW-0812">Transmembrane</keyword>
<evidence type="ECO:0000256" key="2">
    <source>
        <dbReference type="SAM" id="Phobius"/>
    </source>
</evidence>
<dbReference type="PANTHER" id="PTHR10024">
    <property type="entry name" value="SYNAPTOTAGMIN"/>
    <property type="match status" value="1"/>
</dbReference>
<evidence type="ECO:0000313" key="4">
    <source>
        <dbReference type="EMBL" id="KAL5104532.1"/>
    </source>
</evidence>